<keyword evidence="3" id="KW-0732">Signal</keyword>
<proteinExistence type="predicted"/>
<feature type="region of interest" description="Disordered" evidence="1">
    <location>
        <begin position="152"/>
        <end position="171"/>
    </location>
</feature>
<feature type="transmembrane region" description="Helical" evidence="2">
    <location>
        <begin position="246"/>
        <end position="266"/>
    </location>
</feature>
<evidence type="ECO:0000313" key="5">
    <source>
        <dbReference type="EMBL" id="SNT59621.1"/>
    </source>
</evidence>
<feature type="domain" description="PASTA" evidence="4">
    <location>
        <begin position="169"/>
        <end position="232"/>
    </location>
</feature>
<dbReference type="SUPFAM" id="SSF54184">
    <property type="entry name" value="Penicillin-binding protein 2x (pbp-2x), c-terminal domain"/>
    <property type="match status" value="1"/>
</dbReference>
<evidence type="ECO:0000256" key="3">
    <source>
        <dbReference type="SAM" id="SignalP"/>
    </source>
</evidence>
<dbReference type="Pfam" id="PF03793">
    <property type="entry name" value="PASTA"/>
    <property type="match status" value="1"/>
</dbReference>
<dbReference type="SMART" id="SM00740">
    <property type="entry name" value="PASTA"/>
    <property type="match status" value="2"/>
</dbReference>
<dbReference type="InterPro" id="IPR005543">
    <property type="entry name" value="PASTA_dom"/>
</dbReference>
<evidence type="ECO:0000256" key="2">
    <source>
        <dbReference type="SAM" id="Phobius"/>
    </source>
</evidence>
<evidence type="ECO:0000259" key="4">
    <source>
        <dbReference type="SMART" id="SM00740"/>
    </source>
</evidence>
<organism evidence="5 6">
    <name type="scientific">Streptosporangium subroseum</name>
    <dbReference type="NCBI Taxonomy" id="106412"/>
    <lineage>
        <taxon>Bacteria</taxon>
        <taxon>Bacillati</taxon>
        <taxon>Actinomycetota</taxon>
        <taxon>Actinomycetes</taxon>
        <taxon>Streptosporangiales</taxon>
        <taxon>Streptosporangiaceae</taxon>
        <taxon>Streptosporangium</taxon>
    </lineage>
</organism>
<keyword evidence="2" id="KW-0812">Transmembrane</keyword>
<protein>
    <submittedName>
        <fullName evidence="5">PASTA domain, binds beta-lactams</fullName>
    </submittedName>
</protein>
<dbReference type="RefSeq" id="WP_143653557.1">
    <property type="nucleotide sequence ID" value="NZ_FZOD01000073.1"/>
</dbReference>
<dbReference type="OrthoDB" id="3550882at2"/>
<dbReference type="CDD" id="cd06577">
    <property type="entry name" value="PASTA_pknB"/>
    <property type="match status" value="1"/>
</dbReference>
<evidence type="ECO:0000313" key="6">
    <source>
        <dbReference type="Proteomes" id="UP000198282"/>
    </source>
</evidence>
<accession>A0A239NXJ5</accession>
<dbReference type="AlphaFoldDB" id="A0A239NXJ5"/>
<dbReference type="Proteomes" id="UP000198282">
    <property type="component" value="Unassembled WGS sequence"/>
</dbReference>
<feature type="compositionally biased region" description="Basic and acidic residues" evidence="1">
    <location>
        <begin position="312"/>
        <end position="328"/>
    </location>
</feature>
<feature type="signal peptide" evidence="3">
    <location>
        <begin position="1"/>
        <end position="22"/>
    </location>
</feature>
<evidence type="ECO:0000256" key="1">
    <source>
        <dbReference type="SAM" id="MobiDB-lite"/>
    </source>
</evidence>
<sequence>MVRPFLILVMSLAAFISSPSPTVEEPPDGTGCSLPEVMGLSLEEAQQLLRARGIHIKLDPVDIPGMPPPFAISVSGNCDQVTLKHGVRLPDLAELTLQQATEELEGLDLASRVLSAEAGLDWTVVHQEPGAEKVVPYGTRVDLEAMAPVTSSPLVSLTPDPETPTPPRPSPKVVVPQLKGLSQASAKKKLAAVGLKLQLHPDSPRVGKIARQDPPKDRKVTRNTSVRVWLKAPPDTPQTPSPDGGLGLTGGVALAGGAALTGLLLIRRRRSRQQIRQSRPRTFAIRCVPHPDLTPRVEIHGSGSVSSPGIRVEPHADPGRQEIREVLT</sequence>
<name>A0A239NXJ5_9ACTN</name>
<keyword evidence="2" id="KW-1133">Transmembrane helix</keyword>
<keyword evidence="2" id="KW-0472">Membrane</keyword>
<keyword evidence="6" id="KW-1185">Reference proteome</keyword>
<dbReference type="Gene3D" id="3.30.10.20">
    <property type="match status" value="2"/>
</dbReference>
<gene>
    <name evidence="5" type="ORF">SAMN05216276_107337</name>
</gene>
<dbReference type="EMBL" id="FZOD01000073">
    <property type="protein sequence ID" value="SNT59621.1"/>
    <property type="molecule type" value="Genomic_DNA"/>
</dbReference>
<feature type="domain" description="PASTA" evidence="4">
    <location>
        <begin position="83"/>
        <end position="147"/>
    </location>
</feature>
<feature type="chain" id="PRO_5013348806" evidence="3">
    <location>
        <begin position="23"/>
        <end position="328"/>
    </location>
</feature>
<reference evidence="5 6" key="1">
    <citation type="submission" date="2017-06" db="EMBL/GenBank/DDBJ databases">
        <authorList>
            <person name="Kim H.J."/>
            <person name="Triplett B.A."/>
        </authorList>
    </citation>
    <scope>NUCLEOTIDE SEQUENCE [LARGE SCALE GENOMIC DNA]</scope>
    <source>
        <strain evidence="5 6">CGMCC 4.2132</strain>
    </source>
</reference>
<feature type="region of interest" description="Disordered" evidence="1">
    <location>
        <begin position="300"/>
        <end position="328"/>
    </location>
</feature>
<feature type="compositionally biased region" description="Pro residues" evidence="1">
    <location>
        <begin position="161"/>
        <end position="170"/>
    </location>
</feature>